<organism evidence="1 2">
    <name type="scientific">Mucilaginibacter lutimaris</name>
    <dbReference type="NCBI Taxonomy" id="931629"/>
    <lineage>
        <taxon>Bacteria</taxon>
        <taxon>Pseudomonadati</taxon>
        <taxon>Bacteroidota</taxon>
        <taxon>Sphingobacteriia</taxon>
        <taxon>Sphingobacteriales</taxon>
        <taxon>Sphingobacteriaceae</taxon>
        <taxon>Mucilaginibacter</taxon>
    </lineage>
</organism>
<reference evidence="2" key="1">
    <citation type="journal article" date="2019" name="Int. J. Syst. Evol. Microbiol.">
        <title>The Global Catalogue of Microorganisms (GCM) 10K type strain sequencing project: providing services to taxonomists for standard genome sequencing and annotation.</title>
        <authorList>
            <consortium name="The Broad Institute Genomics Platform"/>
            <consortium name="The Broad Institute Genome Sequencing Center for Infectious Disease"/>
            <person name="Wu L."/>
            <person name="Ma J."/>
        </authorList>
    </citation>
    <scope>NUCLEOTIDE SEQUENCE [LARGE SCALE GENOMIC DNA]</scope>
    <source>
        <strain evidence="2">CCUG 60742</strain>
    </source>
</reference>
<keyword evidence="2" id="KW-1185">Reference proteome</keyword>
<comment type="caution">
    <text evidence="1">The sequence shown here is derived from an EMBL/GenBank/DDBJ whole genome shotgun (WGS) entry which is preliminary data.</text>
</comment>
<gene>
    <name evidence="1" type="ORF">ACFQZI_05550</name>
</gene>
<dbReference type="EMBL" id="JBHTIA010000003">
    <property type="protein sequence ID" value="MFD0764307.1"/>
    <property type="molecule type" value="Genomic_DNA"/>
</dbReference>
<protein>
    <submittedName>
        <fullName evidence="1">Uncharacterized protein</fullName>
    </submittedName>
</protein>
<name>A0ABW2ZDN7_9SPHI</name>
<proteinExistence type="predicted"/>
<evidence type="ECO:0000313" key="1">
    <source>
        <dbReference type="EMBL" id="MFD0764307.1"/>
    </source>
</evidence>
<dbReference type="Proteomes" id="UP001597073">
    <property type="component" value="Unassembled WGS sequence"/>
</dbReference>
<accession>A0ABW2ZDN7</accession>
<evidence type="ECO:0000313" key="2">
    <source>
        <dbReference type="Proteomes" id="UP001597073"/>
    </source>
</evidence>
<sequence>MVLSEEIMKILNKQYEPLSFIESTFKRYDIGFKTDDAGRPILLFIGKKDDKGKIKGERFARRLKLGPNGDVIKDHWDNKGKTE</sequence>